<evidence type="ECO:0000313" key="6">
    <source>
        <dbReference type="EMBL" id="GCE23039.1"/>
    </source>
</evidence>
<dbReference type="EMBL" id="BIFS01000001">
    <property type="protein sequence ID" value="GCE20733.1"/>
    <property type="molecule type" value="Genomic_DNA"/>
</dbReference>
<comment type="caution">
    <text evidence="4">The sequence shown here is derived from an EMBL/GenBank/DDBJ whole genome shotgun (WGS) entry which is preliminary data.</text>
</comment>
<evidence type="ECO:0000313" key="2">
    <source>
        <dbReference type="EMBL" id="GCE17873.1"/>
    </source>
</evidence>
<dbReference type="RefSeq" id="WP_218031778.1">
    <property type="nucleotide sequence ID" value="NZ_BIFS01000001.1"/>
</dbReference>
<evidence type="ECO:0000259" key="1">
    <source>
        <dbReference type="Pfam" id="PF01609"/>
    </source>
</evidence>
<organism evidence="4 7">
    <name type="scientific">Dictyobacter kobayashii</name>
    <dbReference type="NCBI Taxonomy" id="2014872"/>
    <lineage>
        <taxon>Bacteria</taxon>
        <taxon>Bacillati</taxon>
        <taxon>Chloroflexota</taxon>
        <taxon>Ktedonobacteria</taxon>
        <taxon>Ktedonobacterales</taxon>
        <taxon>Dictyobacteraceae</taxon>
        <taxon>Dictyobacter</taxon>
    </lineage>
</organism>
<feature type="domain" description="Transposase IS4-like" evidence="1">
    <location>
        <begin position="138"/>
        <end position="320"/>
    </location>
</feature>
<dbReference type="SUPFAM" id="SSF53098">
    <property type="entry name" value="Ribonuclease H-like"/>
    <property type="match status" value="1"/>
</dbReference>
<evidence type="ECO:0000313" key="7">
    <source>
        <dbReference type="Proteomes" id="UP000287188"/>
    </source>
</evidence>
<dbReference type="AlphaFoldDB" id="A0A402ANL2"/>
<keyword evidence="7" id="KW-1185">Reference proteome</keyword>
<dbReference type="EMBL" id="BIFS01000002">
    <property type="protein sequence ID" value="GCE22946.1"/>
    <property type="molecule type" value="Genomic_DNA"/>
</dbReference>
<evidence type="ECO:0000313" key="4">
    <source>
        <dbReference type="EMBL" id="GCE20743.1"/>
    </source>
</evidence>
<dbReference type="EMBL" id="BIFS01000002">
    <property type="protein sequence ID" value="GCE23039.1"/>
    <property type="molecule type" value="Genomic_DNA"/>
</dbReference>
<name>A0A402ANL2_9CHLR</name>
<dbReference type="Proteomes" id="UP000287188">
    <property type="component" value="Unassembled WGS sequence"/>
</dbReference>
<dbReference type="GO" id="GO:0006313">
    <property type="term" value="P:DNA transposition"/>
    <property type="evidence" value="ECO:0007669"/>
    <property type="project" value="InterPro"/>
</dbReference>
<dbReference type="Pfam" id="PF01609">
    <property type="entry name" value="DDE_Tnp_1"/>
    <property type="match status" value="1"/>
</dbReference>
<evidence type="ECO:0000313" key="3">
    <source>
        <dbReference type="EMBL" id="GCE20733.1"/>
    </source>
</evidence>
<protein>
    <recommendedName>
        <fullName evidence="1">Transposase IS4-like domain-containing protein</fullName>
    </recommendedName>
</protein>
<dbReference type="GO" id="GO:0003677">
    <property type="term" value="F:DNA binding"/>
    <property type="evidence" value="ECO:0007669"/>
    <property type="project" value="InterPro"/>
</dbReference>
<gene>
    <name evidence="2" type="ORF">KDK_16730</name>
    <name evidence="3" type="ORF">KDK_45330</name>
    <name evidence="4" type="ORF">KDK_45430</name>
    <name evidence="5" type="ORF">KDK_67460</name>
    <name evidence="6" type="ORF">KDK_68390</name>
</gene>
<dbReference type="GO" id="GO:0004803">
    <property type="term" value="F:transposase activity"/>
    <property type="evidence" value="ECO:0007669"/>
    <property type="project" value="InterPro"/>
</dbReference>
<accession>A0A402ANL2</accession>
<proteinExistence type="predicted"/>
<reference evidence="4" key="2">
    <citation type="journal article" date="2019" name="Int. J. Syst. Evol. Microbiol.">
        <title>Tengunoibacter tsumagoiensis gen. nov., sp. nov., Dictyobacter kobayashii sp. nov., Dictyobacter alpinus sp. nov., and description of Dictyobacteraceae fam. nov. within the order Ktedonobacterales isolated from Tengu-no-mugimeshi, a soil-like granular mass of micro-organisms, and emended descriptions of the genera Ktedonobacter and Dictyobacter.</title>
        <authorList>
            <person name="Wang C."/>
            <person name="Zheng Y."/>
            <person name="Sakai Y."/>
            <person name="Toyoda A."/>
            <person name="Minakuchi Y."/>
            <person name="Abe K."/>
            <person name="Yokota A."/>
            <person name="Yabe S."/>
        </authorList>
    </citation>
    <scope>NUCLEOTIDE SEQUENCE</scope>
    <source>
        <strain evidence="4">Uno11</strain>
    </source>
</reference>
<reference evidence="7" key="1">
    <citation type="submission" date="2018-12" db="EMBL/GenBank/DDBJ databases">
        <title>Tengunoibacter tsumagoiensis gen. nov., sp. nov., Dictyobacter kobayashii sp. nov., D. alpinus sp. nov., and D. joshuensis sp. nov. and description of Dictyobacteraceae fam. nov. within the order Ktedonobacterales isolated from Tengu-no-mugimeshi.</title>
        <authorList>
            <person name="Wang C.M."/>
            <person name="Zheng Y."/>
            <person name="Sakai Y."/>
            <person name="Toyoda A."/>
            <person name="Minakuchi Y."/>
            <person name="Abe K."/>
            <person name="Yokota A."/>
            <person name="Yabe S."/>
        </authorList>
    </citation>
    <scope>NUCLEOTIDE SEQUENCE [LARGE SCALE GENOMIC DNA]</scope>
    <source>
        <strain evidence="7">Uno11</strain>
    </source>
</reference>
<dbReference type="EMBL" id="BIFS01000001">
    <property type="protein sequence ID" value="GCE20743.1"/>
    <property type="molecule type" value="Genomic_DNA"/>
</dbReference>
<evidence type="ECO:0000313" key="5">
    <source>
        <dbReference type="EMBL" id="GCE22946.1"/>
    </source>
</evidence>
<dbReference type="InterPro" id="IPR002559">
    <property type="entry name" value="Transposase_11"/>
</dbReference>
<dbReference type="InterPro" id="IPR012337">
    <property type="entry name" value="RNaseH-like_sf"/>
</dbReference>
<sequence>MSYPETVWHWIKEVARRFPHLSWPQAKVLACYSLGIVIAGTCGLTQVSDSLAEVLGQTQPTVFQRLREWRNEAGAKRGSHRQQVDVSACFAPLLTWILSCWDPSSHRLVLVVDATNVSDRFVILSISVVLRSCAIPVAWHIVPAGVKGEHKSHWLHLLESLRGSVPAQWEVLVMADRGLYARWLYQKIVACGWHPFLRIRSGSKARPASSHRVGDFREIKTLVPSAGTQWSGDVMCFSDRHARLRCRLLARWDEGYEEPWFVVTDLPVEEAQACWYGLRPWIECGFKDGKRGGWNWQRCRCEIPSRVERLWLAMAVATLLTVGMGAQREVQEQAPCLERLPPTHIARRTAKPDRKQHQRRKLSCFNRGCRLAARIIWRLQEPLRFFLPAEPWPQGPDLPLAEGFFNSC</sequence>
<dbReference type="EMBL" id="BIFS01000001">
    <property type="protein sequence ID" value="GCE17873.1"/>
    <property type="molecule type" value="Genomic_DNA"/>
</dbReference>